<comment type="caution">
    <text evidence="1">The sequence shown here is derived from an EMBL/GenBank/DDBJ whole genome shotgun (WGS) entry which is preliminary data.</text>
</comment>
<gene>
    <name evidence="1" type="ORF">H7F16_03365</name>
</gene>
<evidence type="ECO:0000313" key="2">
    <source>
        <dbReference type="Proteomes" id="UP000555411"/>
    </source>
</evidence>
<sequence>MSTLPQNFFNHDAQAGGFFPLAHVGIEIESIGNRQNTLIEGIRGTGKTHILKMLKRYHLSSFAKSRILPVYVSLAEISEHSKKDPDEFRVQLYARIVSTAIETLEANKHHLSPNRGVVTGAVRLMLRGLGLDGYFGVENLDKSIDQVKTIADELLFKLSYDITAADLKNFRSSSSGLKNAGVASTDLKMSSQGVGSLGASVSLSSEESLSNTHTDEESVRLLGSRLSHRNASQFMINFLQQVQIILDLEHTLILLDECSEAGREAQVEIFRFFKAIRGSTSKLSDKEHCAFFVGSVYPRSETYYPSREVDGFSFEPGQDCGVEFVQWDEAEPESYMKFFEQMLIARARAVFGFEGTIANFISRFYDGRKTFNHIAICAGGTPRRFWEIHKRSYDSGTNKVSFPRAKIAIQEIVNEQTLGHTSLTTNDHAIVQHVIKVLTLKNEEARAKSKTSKNKVPQGIYFSATQQNSAHFGRLIMQGAIFDKSRMKSRRHSLRPHPIFALDTAIAYSNRVIPEVNFDIVAEQDFPKLTEDGFAHAASFEPPSRQGDKSWTIESVFKAYSSSPPTSSLKKLSPVIERGFIKAIRPNGNAFVTVLDGGSDAFVSKAEMAKLIAGGATKGAEVTFTISKNNLGRQASNLRLVEKGPTDDRAKLLQDVAQFIKNAVRVEAEIPLARLALDIKNHFGDEIGEQGWIGHKKFSGLVSSLPLEGVKLELDSSPGFIRRID</sequence>
<name>A0A842I3V4_9RHOB</name>
<dbReference type="RefSeq" id="WP_185796123.1">
    <property type="nucleotide sequence ID" value="NZ_JACLQD010000001.1"/>
</dbReference>
<dbReference type="Gene3D" id="3.40.50.300">
    <property type="entry name" value="P-loop containing nucleotide triphosphate hydrolases"/>
    <property type="match status" value="1"/>
</dbReference>
<dbReference type="InterPro" id="IPR027417">
    <property type="entry name" value="P-loop_NTPase"/>
</dbReference>
<dbReference type="SUPFAM" id="SSF52540">
    <property type="entry name" value="P-loop containing nucleoside triphosphate hydrolases"/>
    <property type="match status" value="1"/>
</dbReference>
<proteinExistence type="predicted"/>
<dbReference type="AlphaFoldDB" id="A0A842I3V4"/>
<keyword evidence="2" id="KW-1185">Reference proteome</keyword>
<reference evidence="1 2" key="1">
    <citation type="journal article" date="2017" name="Int. J. Syst. Evol. Microbiol.">
        <title>Gemmobacter straminiformis sp. nov., isolated from an artificial fountain.</title>
        <authorList>
            <person name="Kang J.Y."/>
            <person name="Kim M.J."/>
            <person name="Chun J."/>
            <person name="Son K.P."/>
            <person name="Jahng K.Y."/>
        </authorList>
    </citation>
    <scope>NUCLEOTIDE SEQUENCE [LARGE SCALE GENOMIC DNA]</scope>
    <source>
        <strain evidence="1 2">CAM-8</strain>
    </source>
</reference>
<organism evidence="1 2">
    <name type="scientific">Paragemmobacter straminiformis</name>
    <dbReference type="NCBI Taxonomy" id="2045119"/>
    <lineage>
        <taxon>Bacteria</taxon>
        <taxon>Pseudomonadati</taxon>
        <taxon>Pseudomonadota</taxon>
        <taxon>Alphaproteobacteria</taxon>
        <taxon>Rhodobacterales</taxon>
        <taxon>Paracoccaceae</taxon>
        <taxon>Paragemmobacter</taxon>
    </lineage>
</organism>
<protein>
    <submittedName>
        <fullName evidence="1">Uncharacterized protein</fullName>
    </submittedName>
</protein>
<dbReference type="EMBL" id="JACLQD010000001">
    <property type="protein sequence ID" value="MBC2834530.1"/>
    <property type="molecule type" value="Genomic_DNA"/>
</dbReference>
<accession>A0A842I3V4</accession>
<evidence type="ECO:0000313" key="1">
    <source>
        <dbReference type="EMBL" id="MBC2834530.1"/>
    </source>
</evidence>
<dbReference type="Proteomes" id="UP000555411">
    <property type="component" value="Unassembled WGS sequence"/>
</dbReference>